<dbReference type="Proteomes" id="UP000053958">
    <property type="component" value="Unassembled WGS sequence"/>
</dbReference>
<evidence type="ECO:0000313" key="6">
    <source>
        <dbReference type="Proteomes" id="UP000053958"/>
    </source>
</evidence>
<dbReference type="SMART" id="SM01230">
    <property type="entry name" value="Gln-synt_C"/>
    <property type="match status" value="1"/>
</dbReference>
<dbReference type="EMBL" id="LASV01000331">
    <property type="protein sequence ID" value="KKA19655.1"/>
    <property type="molecule type" value="Genomic_DNA"/>
</dbReference>
<name>A0A0F4YNJ3_RASE3</name>
<organism evidence="5 6">
    <name type="scientific">Rasamsonia emersonii (strain ATCC 16479 / CBS 393.64 / IMI 116815)</name>
    <dbReference type="NCBI Taxonomy" id="1408163"/>
    <lineage>
        <taxon>Eukaryota</taxon>
        <taxon>Fungi</taxon>
        <taxon>Dikarya</taxon>
        <taxon>Ascomycota</taxon>
        <taxon>Pezizomycotina</taxon>
        <taxon>Eurotiomycetes</taxon>
        <taxon>Eurotiomycetidae</taxon>
        <taxon>Eurotiales</taxon>
        <taxon>Trichocomaceae</taxon>
        <taxon>Rasamsonia</taxon>
    </lineage>
</organism>
<dbReference type="InterPro" id="IPR014746">
    <property type="entry name" value="Gln_synth/guanido_kin_cat_dom"/>
</dbReference>
<feature type="domain" description="GS catalytic" evidence="4">
    <location>
        <begin position="104"/>
        <end position="415"/>
    </location>
</feature>
<dbReference type="PROSITE" id="PS51987">
    <property type="entry name" value="GS_CATALYTIC"/>
    <property type="match status" value="1"/>
</dbReference>
<accession>A0A0F4YNJ3</accession>
<sequence>MVEAKRVQEGAVDTLKAFFQANPSVDFVRLQWVDYSGILYCRVATKTFALALAERKATLNMPCSILLAQLINVALVMDELDTGADQICPDWSSLKISKEFRLCPRSRLQEIIRSAKEQHDIDFLVGTEIEFYIVDGDQSVQMVPNPSSAASLRNRFLPIVEEIVDCLINAGIAVHQFHSEGSPGLFEISLEPLPPVEAVDAVVYGQETIKTVCANHGLRGTMFPKPFEKLFTAGLHYHLSISRVDKQESFLAGLLGSWASLAAFCMPNYDSYTRVTRGQDVFWGYENRTAMIRKVSDGHWELRAPDGTSNPHLTLAAILAAGLKDVEEGKPLTVQDPKGYVFEPLTQEQRTELGITDAMPQSLEAALEALRADKTLPDALGAEIVEKYLKIKTMEEQAFREMTLQKRKSVSMNFF</sequence>
<gene>
    <name evidence="5" type="ORF">T310_6374</name>
</gene>
<keyword evidence="1" id="KW-0436">Ligase</keyword>
<dbReference type="GeneID" id="25318676"/>
<dbReference type="STRING" id="1408163.A0A0F4YNJ3"/>
<dbReference type="PANTHER" id="PTHR43785">
    <property type="entry name" value="GAMMA-GLUTAMYLPUTRESCINE SYNTHETASE"/>
    <property type="match status" value="1"/>
</dbReference>
<dbReference type="PANTHER" id="PTHR43785:SF2">
    <property type="entry name" value="TYPE-1 GLUTAMINE SYNTHETASE 1"/>
    <property type="match status" value="1"/>
</dbReference>
<dbReference type="AlphaFoldDB" id="A0A0F4YNJ3"/>
<evidence type="ECO:0000313" key="5">
    <source>
        <dbReference type="EMBL" id="KKA19655.1"/>
    </source>
</evidence>
<evidence type="ECO:0000259" key="4">
    <source>
        <dbReference type="PROSITE" id="PS51987"/>
    </source>
</evidence>
<dbReference type="InterPro" id="IPR008146">
    <property type="entry name" value="Gln_synth_cat_dom"/>
</dbReference>
<dbReference type="GO" id="GO:0004356">
    <property type="term" value="F:glutamine synthetase activity"/>
    <property type="evidence" value="ECO:0007669"/>
    <property type="project" value="InterPro"/>
</dbReference>
<evidence type="ECO:0000256" key="1">
    <source>
        <dbReference type="ARBA" id="ARBA00022598"/>
    </source>
</evidence>
<dbReference type="Gene3D" id="3.30.590.10">
    <property type="entry name" value="Glutamine synthetase/guanido kinase, catalytic domain"/>
    <property type="match status" value="1"/>
</dbReference>
<dbReference type="OrthoDB" id="3364440at2759"/>
<dbReference type="SUPFAM" id="SSF55931">
    <property type="entry name" value="Glutamine synthetase/guanido kinase"/>
    <property type="match status" value="1"/>
</dbReference>
<protein>
    <submittedName>
        <fullName evidence="5">Protein fluG</fullName>
    </submittedName>
</protein>
<comment type="similarity">
    <text evidence="2 3">Belongs to the glutamine synthetase family.</text>
</comment>
<reference evidence="5 6" key="1">
    <citation type="submission" date="2015-04" db="EMBL/GenBank/DDBJ databases">
        <authorList>
            <person name="Heijne W.H."/>
            <person name="Fedorova N.D."/>
            <person name="Nierman W.C."/>
            <person name="Vollebregt A.W."/>
            <person name="Zhao Z."/>
            <person name="Wu L."/>
            <person name="Kumar M."/>
            <person name="Stam H."/>
            <person name="van den Berg M.A."/>
            <person name="Pel H.J."/>
        </authorList>
    </citation>
    <scope>NUCLEOTIDE SEQUENCE [LARGE SCALE GENOMIC DNA]</scope>
    <source>
        <strain evidence="5 6">CBS 393.64</strain>
    </source>
</reference>
<comment type="caution">
    <text evidence="5">The sequence shown here is derived from an EMBL/GenBank/DDBJ whole genome shotgun (WGS) entry which is preliminary data.</text>
</comment>
<keyword evidence="6" id="KW-1185">Reference proteome</keyword>
<evidence type="ECO:0000256" key="2">
    <source>
        <dbReference type="PROSITE-ProRule" id="PRU01331"/>
    </source>
</evidence>
<dbReference type="RefSeq" id="XP_013326267.1">
    <property type="nucleotide sequence ID" value="XM_013470813.1"/>
</dbReference>
<proteinExistence type="inferred from homology"/>
<evidence type="ECO:0000256" key="3">
    <source>
        <dbReference type="RuleBase" id="RU000384"/>
    </source>
</evidence>
<dbReference type="Pfam" id="PF00120">
    <property type="entry name" value="Gln-synt_C"/>
    <property type="match status" value="1"/>
</dbReference>